<keyword evidence="4 5" id="KW-0472">Membrane</keyword>
<comment type="subcellular location">
    <subcellularLocation>
        <location evidence="1">Membrane</location>
    </subcellularLocation>
</comment>
<keyword evidence="3 5" id="KW-1133">Transmembrane helix</keyword>
<dbReference type="Proteomes" id="UP000077885">
    <property type="component" value="Unassembled WGS sequence"/>
</dbReference>
<proteinExistence type="predicted"/>
<dbReference type="STRING" id="1795827.A7P95_04965"/>
<dbReference type="PANTHER" id="PTHR35371">
    <property type="entry name" value="INNER MEMBRANE PROTEIN"/>
    <property type="match status" value="1"/>
</dbReference>
<accession>A0A1A9RWP4</accession>
<dbReference type="Gene3D" id="1.20.120.550">
    <property type="entry name" value="Membrane associated eicosanoid/glutathione metabolism-like domain"/>
    <property type="match status" value="1"/>
</dbReference>
<dbReference type="PANTHER" id="PTHR35371:SF1">
    <property type="entry name" value="BLR7753 PROTEIN"/>
    <property type="match status" value="1"/>
</dbReference>
<sequence length="128" mass="13658">MTFAYWTILIAALMPLFCAAYAKKAGGFHFARDNGDPRAFLAHTTGLAARANAAQQNCFEAFAPFAAAVIIAHATGNAAQATLNFWAAAFILCRIASIYCYLANKARQRSLAWMGGFACILALFIAAA</sequence>
<gene>
    <name evidence="7" type="ORF">A7P95_04965</name>
</gene>
<evidence type="ECO:0008006" key="9">
    <source>
        <dbReference type="Google" id="ProtNLM"/>
    </source>
</evidence>
<feature type="signal peptide" evidence="6">
    <location>
        <begin position="1"/>
        <end position="22"/>
    </location>
</feature>
<dbReference type="OrthoDB" id="513661at2"/>
<reference evidence="8" key="1">
    <citation type="submission" date="2016-05" db="EMBL/GenBank/DDBJ databases">
        <title>Draft genome of Corynebacterium afermentans subsp. afermentans LCDC 88199T.</title>
        <authorList>
            <person name="Bernier A.-M."/>
            <person name="Bernard K."/>
        </authorList>
    </citation>
    <scope>NUCLEOTIDE SEQUENCE [LARGE SCALE GENOMIC DNA]</scope>
    <source>
        <strain evidence="8">NML02-A-017</strain>
    </source>
</reference>
<evidence type="ECO:0000256" key="4">
    <source>
        <dbReference type="ARBA" id="ARBA00023136"/>
    </source>
</evidence>
<evidence type="ECO:0000313" key="8">
    <source>
        <dbReference type="Proteomes" id="UP000077885"/>
    </source>
</evidence>
<dbReference type="Pfam" id="PF01124">
    <property type="entry name" value="MAPEG"/>
    <property type="match status" value="1"/>
</dbReference>
<evidence type="ECO:0000256" key="2">
    <source>
        <dbReference type="ARBA" id="ARBA00022692"/>
    </source>
</evidence>
<evidence type="ECO:0000256" key="6">
    <source>
        <dbReference type="SAM" id="SignalP"/>
    </source>
</evidence>
<keyword evidence="6" id="KW-0732">Signal</keyword>
<keyword evidence="2 5" id="KW-0812">Transmembrane</keyword>
<evidence type="ECO:0000256" key="5">
    <source>
        <dbReference type="SAM" id="Phobius"/>
    </source>
</evidence>
<organism evidence="7 8">
    <name type="scientific">Eikenella longinqua</name>
    <dbReference type="NCBI Taxonomy" id="1795827"/>
    <lineage>
        <taxon>Bacteria</taxon>
        <taxon>Pseudomonadati</taxon>
        <taxon>Pseudomonadota</taxon>
        <taxon>Betaproteobacteria</taxon>
        <taxon>Neisseriales</taxon>
        <taxon>Neisseriaceae</taxon>
        <taxon>Eikenella</taxon>
    </lineage>
</organism>
<dbReference type="EMBL" id="LXSL01000017">
    <property type="protein sequence ID" value="OAM29087.1"/>
    <property type="molecule type" value="Genomic_DNA"/>
</dbReference>
<dbReference type="RefSeq" id="WP_067592092.1">
    <property type="nucleotide sequence ID" value="NZ_LXSL01000017.1"/>
</dbReference>
<protein>
    <recommendedName>
        <fullName evidence="9">MAPEG family protein</fullName>
    </recommendedName>
</protein>
<evidence type="ECO:0000313" key="7">
    <source>
        <dbReference type="EMBL" id="OAM29087.1"/>
    </source>
</evidence>
<dbReference type="SUPFAM" id="SSF161084">
    <property type="entry name" value="MAPEG domain-like"/>
    <property type="match status" value="1"/>
</dbReference>
<dbReference type="GO" id="GO:0016020">
    <property type="term" value="C:membrane"/>
    <property type="evidence" value="ECO:0007669"/>
    <property type="project" value="UniProtKB-SubCell"/>
</dbReference>
<keyword evidence="8" id="KW-1185">Reference proteome</keyword>
<evidence type="ECO:0000256" key="3">
    <source>
        <dbReference type="ARBA" id="ARBA00022989"/>
    </source>
</evidence>
<name>A0A1A9RWP4_9NEIS</name>
<feature type="transmembrane region" description="Helical" evidence="5">
    <location>
        <begin position="85"/>
        <end position="103"/>
    </location>
</feature>
<comment type="caution">
    <text evidence="7">The sequence shown here is derived from an EMBL/GenBank/DDBJ whole genome shotgun (WGS) entry which is preliminary data.</text>
</comment>
<evidence type="ECO:0000256" key="1">
    <source>
        <dbReference type="ARBA" id="ARBA00004370"/>
    </source>
</evidence>
<feature type="transmembrane region" description="Helical" evidence="5">
    <location>
        <begin position="110"/>
        <end position="127"/>
    </location>
</feature>
<dbReference type="AlphaFoldDB" id="A0A1A9RWP4"/>
<feature type="chain" id="PRO_5008396223" description="MAPEG family protein" evidence="6">
    <location>
        <begin position="23"/>
        <end position="128"/>
    </location>
</feature>
<dbReference type="InterPro" id="IPR001129">
    <property type="entry name" value="Membr-assoc_MAPEG"/>
</dbReference>
<dbReference type="InterPro" id="IPR023352">
    <property type="entry name" value="MAPEG-like_dom_sf"/>
</dbReference>